<evidence type="ECO:0000313" key="3">
    <source>
        <dbReference type="Proteomes" id="UP000523821"/>
    </source>
</evidence>
<dbReference type="RefSeq" id="WP_425502090.1">
    <property type="nucleotide sequence ID" value="NZ_JACHOO010000008.1"/>
</dbReference>
<name>A0A7W9L3D1_9HYPH</name>
<dbReference type="PANTHER" id="PTHR39327:SF1">
    <property type="entry name" value="BLR5470 PROTEIN"/>
    <property type="match status" value="1"/>
</dbReference>
<comment type="caution">
    <text evidence="2">The sequence shown here is derived from an EMBL/GenBank/DDBJ whole genome shotgun (WGS) entry which is preliminary data.</text>
</comment>
<feature type="chain" id="PRO_5031473995" evidence="1">
    <location>
        <begin position="19"/>
        <end position="201"/>
    </location>
</feature>
<organism evidence="2 3">
    <name type="scientific">Prosthecomicrobium pneumaticum</name>
    <dbReference type="NCBI Taxonomy" id="81895"/>
    <lineage>
        <taxon>Bacteria</taxon>
        <taxon>Pseudomonadati</taxon>
        <taxon>Pseudomonadota</taxon>
        <taxon>Alphaproteobacteria</taxon>
        <taxon>Hyphomicrobiales</taxon>
        <taxon>Kaistiaceae</taxon>
        <taxon>Prosthecomicrobium</taxon>
    </lineage>
</organism>
<keyword evidence="3" id="KW-1185">Reference proteome</keyword>
<dbReference type="Gene3D" id="3.10.620.30">
    <property type="match status" value="1"/>
</dbReference>
<evidence type="ECO:0000256" key="1">
    <source>
        <dbReference type="SAM" id="SignalP"/>
    </source>
</evidence>
<dbReference type="PANTHER" id="PTHR39327">
    <property type="match status" value="1"/>
</dbReference>
<feature type="signal peptide" evidence="1">
    <location>
        <begin position="1"/>
        <end position="18"/>
    </location>
</feature>
<evidence type="ECO:0000313" key="2">
    <source>
        <dbReference type="EMBL" id="MBB5754415.1"/>
    </source>
</evidence>
<reference evidence="2 3" key="1">
    <citation type="submission" date="2020-08" db="EMBL/GenBank/DDBJ databases">
        <title>Genomic Encyclopedia of Type Strains, Phase IV (KMG-IV): sequencing the most valuable type-strain genomes for metagenomic binning, comparative biology and taxonomic classification.</title>
        <authorList>
            <person name="Goeker M."/>
        </authorList>
    </citation>
    <scope>NUCLEOTIDE SEQUENCE [LARGE SCALE GENOMIC DNA]</scope>
    <source>
        <strain evidence="2 3">DSM 16268</strain>
    </source>
</reference>
<sequence length="201" mass="22395">MSFVARLILVSLTLLAGAAETLAASRDGAIMRTIGPTSQPVGHYEFCRRLPAECDPRGERRGRVQLTAAKWQQLIAINDNVNTAVDPGTDKEIFGVEEYWSFPEGRGDCEDYVLLKRRELIRLGWPAGALLITVVRQSNGDGHAVLTVLTDRGDLVLDNLVGTIEVWNQTSYQYVKRQSDRDPGRWVSIEDDRDLLVGSVR</sequence>
<proteinExistence type="predicted"/>
<gene>
    <name evidence="2" type="ORF">GGQ63_003501</name>
</gene>
<dbReference type="EMBL" id="JACHOO010000008">
    <property type="protein sequence ID" value="MBB5754415.1"/>
    <property type="molecule type" value="Genomic_DNA"/>
</dbReference>
<protein>
    <submittedName>
        <fullName evidence="2">Putative transglutaminase-like cysteine proteinase</fullName>
    </submittedName>
</protein>
<keyword evidence="1" id="KW-0732">Signal</keyword>
<dbReference type="AlphaFoldDB" id="A0A7W9L3D1"/>
<accession>A0A7W9L3D1</accession>
<dbReference type="Proteomes" id="UP000523821">
    <property type="component" value="Unassembled WGS sequence"/>
</dbReference>
<dbReference type="InterPro" id="IPR010319">
    <property type="entry name" value="Transglutaminase-like_Cys_pept"/>
</dbReference>
<dbReference type="Pfam" id="PF06035">
    <property type="entry name" value="Peptidase_C93"/>
    <property type="match status" value="1"/>
</dbReference>